<dbReference type="EMBL" id="CP003626">
    <property type="protein sequence ID" value="AFZ15717.1"/>
    <property type="molecule type" value="Genomic_DNA"/>
</dbReference>
<dbReference type="GO" id="GO:0016887">
    <property type="term" value="F:ATP hydrolysis activity"/>
    <property type="evidence" value="ECO:0007669"/>
    <property type="project" value="InterPro"/>
</dbReference>
<dbReference type="Pfam" id="PF12476">
    <property type="entry name" value="DUF3696"/>
    <property type="match status" value="1"/>
</dbReference>
<name>K9W7K3_9CYAN</name>
<dbReference type="GO" id="GO:0005524">
    <property type="term" value="F:ATP binding"/>
    <property type="evidence" value="ECO:0007669"/>
    <property type="project" value="InterPro"/>
</dbReference>
<dbReference type="InterPro" id="IPR027417">
    <property type="entry name" value="P-loop_NTPase"/>
</dbReference>
<dbReference type="AlphaFoldDB" id="K9W7K3"/>
<dbReference type="Proteomes" id="UP000010472">
    <property type="component" value="Plasmid pCRI9333.06"/>
</dbReference>
<protein>
    <recommendedName>
        <fullName evidence="5">DUF3696 domain-containing protein</fullName>
    </recommendedName>
</protein>
<dbReference type="HOGENOM" id="CLU_032548_0_0_3"/>
<dbReference type="InterPro" id="IPR051396">
    <property type="entry name" value="Bact_Antivir_Def_Nuclease"/>
</dbReference>
<geneLocation type="plasmid" evidence="3 4">
    <name>pCRI9333.06</name>
</geneLocation>
<dbReference type="SUPFAM" id="SSF52540">
    <property type="entry name" value="P-loop containing nucleoside triphosphate hydrolases"/>
    <property type="match status" value="1"/>
</dbReference>
<gene>
    <name evidence="3" type="ORF">Cri9333_4962</name>
</gene>
<dbReference type="OrthoDB" id="308933at2"/>
<dbReference type="RefSeq" id="WP_015205638.1">
    <property type="nucleotide sequence ID" value="NC_019755.1"/>
</dbReference>
<dbReference type="Pfam" id="PF13304">
    <property type="entry name" value="AAA_21"/>
    <property type="match status" value="1"/>
</dbReference>
<dbReference type="PATRIC" id="fig|1173022.3.peg.5355"/>
<dbReference type="InterPro" id="IPR003959">
    <property type="entry name" value="ATPase_AAA_core"/>
</dbReference>
<proteinExistence type="predicted"/>
<evidence type="ECO:0000259" key="1">
    <source>
        <dbReference type="Pfam" id="PF12476"/>
    </source>
</evidence>
<evidence type="ECO:0000259" key="2">
    <source>
        <dbReference type="Pfam" id="PF13304"/>
    </source>
</evidence>
<dbReference type="InterPro" id="IPR014592">
    <property type="entry name" value="P-loop_UCP034888"/>
</dbReference>
<dbReference type="KEGG" id="cep:Cri9333_4962"/>
<dbReference type="Gene3D" id="3.40.50.300">
    <property type="entry name" value="P-loop containing nucleotide triphosphate hydrolases"/>
    <property type="match status" value="1"/>
</dbReference>
<organism evidence="3 4">
    <name type="scientific">Crinalium epipsammum PCC 9333</name>
    <dbReference type="NCBI Taxonomy" id="1173022"/>
    <lineage>
        <taxon>Bacteria</taxon>
        <taxon>Bacillati</taxon>
        <taxon>Cyanobacteriota</taxon>
        <taxon>Cyanophyceae</taxon>
        <taxon>Gomontiellales</taxon>
        <taxon>Gomontiellaceae</taxon>
        <taxon>Crinalium</taxon>
    </lineage>
</organism>
<sequence>MLTGLKIVNFKCFNSLSLPLAPMTLLTGFNAAGKSTALQSLLLLTQTLRSNNRATKLNLNSSLVRLGTLGEVLNSGKPNVMFSVEDDITEIAWSLQAQDAALQIQNLKIKSVEGTNEYSDSDIKTLDMLLPSGSATEAVQLMERLREIIFLSAVRIGTAEVFPAPEEGALVHANVGVQGEFAPWWFEQSLDDDVDELRRNPSDKAAILRRQFNAWASQLFLGAQANAQTITKTSLVRLEMRMGDLSDWRRLSNIGYGLTYAFPVIVAGLLAKPQQILIIDSPEAHLHPLGQSQIGLFLSQIAAAGVQVIIETHSDHLLNGVRLAVKNEKIMPDQVAVHFFSHPQESTATGLPHVVSPLIDSDGNLSEWPDGFFNQSEKDLAKLAGWE</sequence>
<evidence type="ECO:0000313" key="4">
    <source>
        <dbReference type="Proteomes" id="UP000010472"/>
    </source>
</evidence>
<feature type="domain" description="ATPase AAA-type core" evidence="2">
    <location>
        <begin position="24"/>
        <end position="319"/>
    </location>
</feature>
<dbReference type="PANTHER" id="PTHR43581:SF2">
    <property type="entry name" value="EXCINUCLEASE ATPASE SUBUNIT"/>
    <property type="match status" value="1"/>
</dbReference>
<keyword evidence="4" id="KW-1185">Reference proteome</keyword>
<evidence type="ECO:0000313" key="3">
    <source>
        <dbReference type="EMBL" id="AFZ15717.1"/>
    </source>
</evidence>
<dbReference type="PIRSF" id="PIRSF034888">
    <property type="entry name" value="P-loop_UCP034888"/>
    <property type="match status" value="1"/>
</dbReference>
<feature type="domain" description="DUF3696" evidence="1">
    <location>
        <begin position="330"/>
        <end position="383"/>
    </location>
</feature>
<dbReference type="InterPro" id="IPR022532">
    <property type="entry name" value="DUF3696"/>
</dbReference>
<accession>K9W7K3</accession>
<dbReference type="PANTHER" id="PTHR43581">
    <property type="entry name" value="ATP/GTP PHOSPHATASE"/>
    <property type="match status" value="1"/>
</dbReference>
<evidence type="ECO:0008006" key="5">
    <source>
        <dbReference type="Google" id="ProtNLM"/>
    </source>
</evidence>
<reference evidence="3 4" key="1">
    <citation type="submission" date="2012-06" db="EMBL/GenBank/DDBJ databases">
        <title>Finished plasmid 6 of genome of Crinalium epipsammum PCC 9333.</title>
        <authorList>
            <consortium name="US DOE Joint Genome Institute"/>
            <person name="Gugger M."/>
            <person name="Coursin T."/>
            <person name="Rippka R."/>
            <person name="Tandeau De Marsac N."/>
            <person name="Huntemann M."/>
            <person name="Wei C.-L."/>
            <person name="Han J."/>
            <person name="Detter J.C."/>
            <person name="Han C."/>
            <person name="Tapia R."/>
            <person name="Davenport K."/>
            <person name="Daligault H."/>
            <person name="Erkkila T."/>
            <person name="Gu W."/>
            <person name="Munk A.C.C."/>
            <person name="Teshima H."/>
            <person name="Xu Y."/>
            <person name="Chain P."/>
            <person name="Chen A."/>
            <person name="Krypides N."/>
            <person name="Mavromatis K."/>
            <person name="Markowitz V."/>
            <person name="Szeto E."/>
            <person name="Ivanova N."/>
            <person name="Mikhailova N."/>
            <person name="Ovchinnikova G."/>
            <person name="Pagani I."/>
            <person name="Pati A."/>
            <person name="Goodwin L."/>
            <person name="Peters L."/>
            <person name="Pitluck S."/>
            <person name="Woyke T."/>
            <person name="Kerfeld C."/>
        </authorList>
    </citation>
    <scope>NUCLEOTIDE SEQUENCE [LARGE SCALE GENOMIC DNA]</scope>
    <source>
        <strain evidence="3 4">PCC 9333</strain>
        <plasmid evidence="4">Plasmid pCRI9333.06</plasmid>
    </source>
</reference>
<keyword evidence="3" id="KW-0614">Plasmid</keyword>